<keyword evidence="3" id="KW-1185">Reference proteome</keyword>
<proteinExistence type="predicted"/>
<sequence>MEERKAVLSQSILSGLGCGSSGQKLSGQSAQQAELLLNEPLSWEAEAAEWRRRPWRVDWPGLLCKELSPPSIYGMRPITSLVLFSSAVFIGLECQGLSTRAAETKDHEVISTGTDSPGCALGHHTPPVITLICCVLAYPPHPHSPCKHAHRPRNACFMRQSAVDDQGGAEIQVLAEGRGVDLPRGGANNWTDDIRSEEAAAALPHPPFWRSRRAKSTATSKPLCPTTNRGRNPCPITSRESTLPPTEHGSTPCPTKSPPSMPHPITSQGSTHPPITKHGIILPPITRPASMPLPTTSRRWSPLPIHASQSRRERMNDYPQWTEGFSVRLADIWGGGPSPSPPKTTGCDPGHDQSEGIHGLCTDAGQHR</sequence>
<organism evidence="2 3">
    <name type="scientific">Lates japonicus</name>
    <name type="common">Japanese lates</name>
    <dbReference type="NCBI Taxonomy" id="270547"/>
    <lineage>
        <taxon>Eukaryota</taxon>
        <taxon>Metazoa</taxon>
        <taxon>Chordata</taxon>
        <taxon>Craniata</taxon>
        <taxon>Vertebrata</taxon>
        <taxon>Euteleostomi</taxon>
        <taxon>Actinopterygii</taxon>
        <taxon>Neopterygii</taxon>
        <taxon>Teleostei</taxon>
        <taxon>Neoteleostei</taxon>
        <taxon>Acanthomorphata</taxon>
        <taxon>Carangaria</taxon>
        <taxon>Carangaria incertae sedis</taxon>
        <taxon>Centropomidae</taxon>
        <taxon>Lates</taxon>
    </lineage>
</organism>
<feature type="region of interest" description="Disordered" evidence="1">
    <location>
        <begin position="212"/>
        <end position="274"/>
    </location>
</feature>
<evidence type="ECO:0000313" key="3">
    <source>
        <dbReference type="Proteomes" id="UP001279410"/>
    </source>
</evidence>
<accession>A0AAD3MLJ8</accession>
<dbReference type="AlphaFoldDB" id="A0AAD3MLJ8"/>
<dbReference type="Proteomes" id="UP001279410">
    <property type="component" value="Unassembled WGS sequence"/>
</dbReference>
<comment type="caution">
    <text evidence="2">The sequence shown here is derived from an EMBL/GenBank/DDBJ whole genome shotgun (WGS) entry which is preliminary data.</text>
</comment>
<name>A0AAD3MLJ8_LATJO</name>
<dbReference type="PROSITE" id="PS51257">
    <property type="entry name" value="PROKAR_LIPOPROTEIN"/>
    <property type="match status" value="1"/>
</dbReference>
<evidence type="ECO:0000256" key="1">
    <source>
        <dbReference type="SAM" id="MobiDB-lite"/>
    </source>
</evidence>
<protein>
    <submittedName>
        <fullName evidence="2">Junctophilin-3-like protein</fullName>
    </submittedName>
</protein>
<dbReference type="EMBL" id="BRZM01000022">
    <property type="protein sequence ID" value="GLD55730.1"/>
    <property type="molecule type" value="Genomic_DNA"/>
</dbReference>
<reference evidence="2" key="1">
    <citation type="submission" date="2022-08" db="EMBL/GenBank/DDBJ databases">
        <title>Genome sequencing of akame (Lates japonicus).</title>
        <authorList>
            <person name="Hashiguchi Y."/>
            <person name="Takahashi H."/>
        </authorList>
    </citation>
    <scope>NUCLEOTIDE SEQUENCE</scope>
    <source>
        <strain evidence="2">Kochi</strain>
    </source>
</reference>
<feature type="compositionally biased region" description="Polar residues" evidence="1">
    <location>
        <begin position="238"/>
        <end position="254"/>
    </location>
</feature>
<feature type="region of interest" description="Disordered" evidence="1">
    <location>
        <begin position="333"/>
        <end position="368"/>
    </location>
</feature>
<gene>
    <name evidence="2" type="ORF">AKAME5_000816600</name>
</gene>
<evidence type="ECO:0000313" key="2">
    <source>
        <dbReference type="EMBL" id="GLD55730.1"/>
    </source>
</evidence>
<feature type="compositionally biased region" description="Polar residues" evidence="1">
    <location>
        <begin position="216"/>
        <end position="230"/>
    </location>
</feature>